<keyword evidence="3 5" id="KW-1133">Transmembrane helix</keyword>
<evidence type="ECO:0000256" key="2">
    <source>
        <dbReference type="ARBA" id="ARBA00022692"/>
    </source>
</evidence>
<feature type="transmembrane region" description="Helical" evidence="5">
    <location>
        <begin position="115"/>
        <end position="135"/>
    </location>
</feature>
<keyword evidence="2 5" id="KW-0812">Transmembrane</keyword>
<evidence type="ECO:0000256" key="3">
    <source>
        <dbReference type="ARBA" id="ARBA00022989"/>
    </source>
</evidence>
<organism evidence="7 8">
    <name type="scientific">Agromyces flavus</name>
    <dbReference type="NCBI Taxonomy" id="589382"/>
    <lineage>
        <taxon>Bacteria</taxon>
        <taxon>Bacillati</taxon>
        <taxon>Actinomycetota</taxon>
        <taxon>Actinomycetes</taxon>
        <taxon>Micrococcales</taxon>
        <taxon>Microbacteriaceae</taxon>
        <taxon>Agromyces</taxon>
    </lineage>
</organism>
<dbReference type="OrthoDB" id="265224at2"/>
<feature type="transmembrane region" description="Helical" evidence="5">
    <location>
        <begin position="47"/>
        <end position="65"/>
    </location>
</feature>
<reference evidence="6" key="3">
    <citation type="submission" date="2022-06" db="EMBL/GenBank/DDBJ databases">
        <title>Genomic Encyclopedia of Type Strains, Phase III (KMG-III): the genomes of soil and plant-associated and newly described type strains.</title>
        <authorList>
            <person name="Whitman W."/>
        </authorList>
    </citation>
    <scope>NUCLEOTIDE SEQUENCE</scope>
    <source>
        <strain evidence="6">CPCC 202695</strain>
    </source>
</reference>
<name>A0A1H1QTA3_9MICO</name>
<dbReference type="GO" id="GO:0016020">
    <property type="term" value="C:membrane"/>
    <property type="evidence" value="ECO:0007669"/>
    <property type="project" value="UniProtKB-SubCell"/>
</dbReference>
<evidence type="ECO:0000256" key="1">
    <source>
        <dbReference type="ARBA" id="ARBA00004141"/>
    </source>
</evidence>
<dbReference type="RefSeq" id="WP_092669825.1">
    <property type="nucleotide sequence ID" value="NZ_BMDN01000003.1"/>
</dbReference>
<dbReference type="Proteomes" id="UP000199482">
    <property type="component" value="Chromosome I"/>
</dbReference>
<gene>
    <name evidence="6" type="ORF">BCL57_001840</name>
    <name evidence="7" type="ORF">SAMN04489721_1034</name>
</gene>
<accession>A0A1H1QTA3</accession>
<dbReference type="Proteomes" id="UP000893823">
    <property type="component" value="Unassembled WGS sequence"/>
</dbReference>
<evidence type="ECO:0000313" key="7">
    <source>
        <dbReference type="EMBL" id="SDS26635.1"/>
    </source>
</evidence>
<dbReference type="EMBL" id="SODL02000003">
    <property type="protein sequence ID" value="MCP2367681.1"/>
    <property type="molecule type" value="Genomic_DNA"/>
</dbReference>
<evidence type="ECO:0000313" key="8">
    <source>
        <dbReference type="Proteomes" id="UP000199482"/>
    </source>
</evidence>
<keyword evidence="9" id="KW-1185">Reference proteome</keyword>
<dbReference type="STRING" id="589382.SAMN04489721_1034"/>
<evidence type="ECO:0000256" key="5">
    <source>
        <dbReference type="SAM" id="Phobius"/>
    </source>
</evidence>
<feature type="transmembrane region" description="Helical" evidence="5">
    <location>
        <begin position="77"/>
        <end position="108"/>
    </location>
</feature>
<proteinExistence type="predicted"/>
<comment type="subcellular location">
    <subcellularLocation>
        <location evidence="1">Membrane</location>
        <topology evidence="1">Multi-pass membrane protein</topology>
    </subcellularLocation>
</comment>
<reference evidence="7" key="2">
    <citation type="submission" date="2016-10" db="EMBL/GenBank/DDBJ databases">
        <authorList>
            <person name="de Groot N.N."/>
        </authorList>
    </citation>
    <scope>NUCLEOTIDE SEQUENCE [LARGE SCALE GENOMIC DNA]</scope>
    <source>
        <strain evidence="7">CPCC 202695</strain>
    </source>
</reference>
<feature type="transmembrane region" description="Helical" evidence="5">
    <location>
        <begin position="147"/>
        <end position="169"/>
    </location>
</feature>
<dbReference type="AlphaFoldDB" id="A0A1H1QTA3"/>
<sequence>MSTLSAPTRLHPVSHRPAFAGVRPLLARFAAAEAALKAFLERWSIPALRVALGAVFAVFGVLKFFPGVSPVESLVEATWGVLTFGIVGGQLAMILTAVIETTAGLLIISGRYARLGLVVLAVAFVGIFSPIVFFTDQLITAAGPTLLGQYVAKNVVLVAAALVVASRVLRGRSETR</sequence>
<reference evidence="8" key="1">
    <citation type="submission" date="2016-10" db="EMBL/GenBank/DDBJ databases">
        <authorList>
            <person name="Varghese N."/>
            <person name="Submissions S."/>
        </authorList>
    </citation>
    <scope>NUCLEOTIDE SEQUENCE [LARGE SCALE GENOMIC DNA]</scope>
    <source>
        <strain evidence="8">CPCC 202695</strain>
    </source>
</reference>
<keyword evidence="4 5" id="KW-0472">Membrane</keyword>
<dbReference type="Pfam" id="PF07681">
    <property type="entry name" value="DoxX"/>
    <property type="match status" value="1"/>
</dbReference>
<evidence type="ECO:0000256" key="4">
    <source>
        <dbReference type="ARBA" id="ARBA00023136"/>
    </source>
</evidence>
<dbReference type="InterPro" id="IPR032808">
    <property type="entry name" value="DoxX"/>
</dbReference>
<protein>
    <submittedName>
        <fullName evidence="7">DoxX protein</fullName>
    </submittedName>
    <submittedName>
        <fullName evidence="6">Membrane protein YphA (DoxX/SURF4 family)</fullName>
    </submittedName>
</protein>
<evidence type="ECO:0000313" key="9">
    <source>
        <dbReference type="Proteomes" id="UP000893823"/>
    </source>
</evidence>
<dbReference type="EMBL" id="LT629755">
    <property type="protein sequence ID" value="SDS26635.1"/>
    <property type="molecule type" value="Genomic_DNA"/>
</dbReference>
<evidence type="ECO:0000313" key="6">
    <source>
        <dbReference type="EMBL" id="MCP2367681.1"/>
    </source>
</evidence>